<keyword evidence="3" id="KW-1185">Reference proteome</keyword>
<sequence>MANFLFDDFPSTMPVSLFAPATFTGQLTDGTDSVAFTYTIQSGAFAASLSGSHLGLVFRGSELQVSINMLQISSTPSGAPVFTTLTTTRPVAAPAIGTLVLASGQFLSNLSNMGWVVTDRFVTADLTVSVRTQSGAFTQLSTPSVPYNGLVSGLRFSWTNNPLGGGFSVLGVISNGLVCFHEGTQIETENGPVAIETLTPGTRLRTSDGALTTLKWLGCQQVDAILTHPTKTYPVRISAGALGNGLPQQDLLVSAEHALEIDGYLINAGALINCTTITQDLRKRADSYTYYHIDTGTHELILAEGIASETYIDYAAREAFDNADKAKATTIAEMPLPRISSARLVPAHIRNRLAPRIAAE</sequence>
<feature type="domain" description="Hedgehog/Intein (Hint)" evidence="1">
    <location>
        <begin position="178"/>
        <end position="313"/>
    </location>
</feature>
<dbReference type="Pfam" id="PF13403">
    <property type="entry name" value="Hint_2"/>
    <property type="match status" value="1"/>
</dbReference>
<gene>
    <name evidence="2" type="ORF">PEL8287_03329</name>
</gene>
<name>A0A1Y5TJ14_9RHOB</name>
<evidence type="ECO:0000313" key="3">
    <source>
        <dbReference type="Proteomes" id="UP000193827"/>
    </source>
</evidence>
<dbReference type="InterPro" id="IPR036844">
    <property type="entry name" value="Hint_dom_sf"/>
</dbReference>
<evidence type="ECO:0000313" key="2">
    <source>
        <dbReference type="EMBL" id="SLN61466.1"/>
    </source>
</evidence>
<proteinExistence type="predicted"/>
<dbReference type="AlphaFoldDB" id="A0A1Y5TJ14"/>
<accession>A0A1Y5TJ14</accession>
<dbReference type="Gene3D" id="2.170.16.10">
    <property type="entry name" value="Hedgehog/Intein (Hint) domain"/>
    <property type="match status" value="1"/>
</dbReference>
<organism evidence="2 3">
    <name type="scientific">Roseovarius litorisediminis</name>
    <dbReference type="NCBI Taxonomy" id="1312363"/>
    <lineage>
        <taxon>Bacteria</taxon>
        <taxon>Pseudomonadati</taxon>
        <taxon>Pseudomonadota</taxon>
        <taxon>Alphaproteobacteria</taxon>
        <taxon>Rhodobacterales</taxon>
        <taxon>Roseobacteraceae</taxon>
        <taxon>Roseovarius</taxon>
    </lineage>
</organism>
<reference evidence="2 3" key="1">
    <citation type="submission" date="2017-03" db="EMBL/GenBank/DDBJ databases">
        <authorList>
            <person name="Afonso C.L."/>
            <person name="Miller P.J."/>
            <person name="Scott M.A."/>
            <person name="Spackman E."/>
            <person name="Goraichik I."/>
            <person name="Dimitrov K.M."/>
            <person name="Suarez D.L."/>
            <person name="Swayne D.E."/>
        </authorList>
    </citation>
    <scope>NUCLEOTIDE SEQUENCE [LARGE SCALE GENOMIC DNA]</scope>
    <source>
        <strain evidence="2 3">CECT 8287</strain>
    </source>
</reference>
<evidence type="ECO:0000259" key="1">
    <source>
        <dbReference type="Pfam" id="PF13403"/>
    </source>
</evidence>
<dbReference type="InterPro" id="IPR028992">
    <property type="entry name" value="Hedgehog/Intein_dom"/>
</dbReference>
<dbReference type="SUPFAM" id="SSF51294">
    <property type="entry name" value="Hedgehog/intein (Hint) domain"/>
    <property type="match status" value="1"/>
</dbReference>
<dbReference type="EMBL" id="FWFL01000010">
    <property type="protein sequence ID" value="SLN61466.1"/>
    <property type="molecule type" value="Genomic_DNA"/>
</dbReference>
<dbReference type="Proteomes" id="UP000193827">
    <property type="component" value="Unassembled WGS sequence"/>
</dbReference>
<protein>
    <recommendedName>
        <fullName evidence="1">Hedgehog/Intein (Hint) domain-containing protein</fullName>
    </recommendedName>
</protein>
<dbReference type="OrthoDB" id="7226361at2"/>